<feature type="compositionally biased region" description="Acidic residues" evidence="4">
    <location>
        <begin position="123"/>
        <end position="148"/>
    </location>
</feature>
<evidence type="ECO:0000256" key="3">
    <source>
        <dbReference type="PROSITE-ProRule" id="PRU00176"/>
    </source>
</evidence>
<keyword evidence="1" id="KW-0677">Repeat</keyword>
<feature type="compositionally biased region" description="Acidic residues" evidence="4">
    <location>
        <begin position="83"/>
        <end position="109"/>
    </location>
</feature>
<feature type="compositionally biased region" description="Polar residues" evidence="4">
    <location>
        <begin position="977"/>
        <end position="1000"/>
    </location>
</feature>
<keyword evidence="5" id="KW-1133">Transmembrane helix</keyword>
<feature type="region of interest" description="Disordered" evidence="4">
    <location>
        <begin position="943"/>
        <end position="1083"/>
    </location>
</feature>
<dbReference type="Gene3D" id="3.30.70.330">
    <property type="match status" value="6"/>
</dbReference>
<feature type="domain" description="RRM" evidence="6">
    <location>
        <begin position="595"/>
        <end position="665"/>
    </location>
</feature>
<feature type="transmembrane region" description="Helical" evidence="5">
    <location>
        <begin position="21"/>
        <end position="45"/>
    </location>
</feature>
<name>A0A453DHL0_AEGTS</name>
<sequence length="1083" mass="118052">MQGFYREHICHFFTRRLCCSMCFFCYMFAGHSIIVLTTDPILVLLNNLLLCEPVAGARMGCKSDLADQLQEDGSDGMNAVAAEYEEGSEEEEPFEREFYDDDDDEDNVSEPETQAVDPCEDHLAEEEEANGDEPCDGATPLEDEDSSYDEPFVDELCYEEEDSGEQDSYYAEPFTDQLCEVEPCDVKVAHAENFVKKKSSPVEAIKKEQNEEEVLKQALGKGSSHEHKAVPVTDEIELKPFKKRLSVRFATDVSCYTYSTESFGAAKLEKRKAQFDDQDSRLCKRQEHTVSLPQEGVKLKEVDDTNLYVGNLPASVTSNKLKELFLPFGRIVQSRVADDRFTGVSRGYGFVKYAEPRSATAAIGRMNGRLVDGKTLEVRVAEVSVPPSVSNPSMQSVSETYGLPSKEIDPSHLYVCNLPLAMDTLKLLEYFLPFGKVTDIRMPRDHTTGLSKGYGFVKYSDSHHAAQAIIHLNGFLVEGKKIEVRLYDSSPPRPTKEIDMANLYVCNIPVSIDTNKLVELFSPFGKITQARVAADQGYGFVKFADSQCAAEAIALMNGSLVEGETLIVRVAGLSSSASSSAVQVSPIASPEINKSRLYVTNLPRTVNADKLVELFVPFGQISKVMINLEYSLVFYADVASAIKAVERMDGYLIGGKRLVVRRSDSSCPTDGAEHASSQSAAKPTREIDMANLCVAGIPPTMTGDQLVELFRPYGQIVQSRMFRGYGMVRYENPSSAAAAIDHMDGYLIGGSTLAVRISGLPNPVDFNAAANAPLTLQQRPANANAAATNPMDPYAATNAPPTPQLQQPWPANGPQKHIDMTNLYVCHLPPYITTQKLTELFLPCGQITQAKAVVDLCTGVCKGYGFVKFADTYASAVALTYMNGYPLEGHILEVRIAGVHQSAMGGYMAHLYSQFTVPDPSKTAIGVPTSHWPYHCAAESAYTENQGQGTDAASQTSQPPESLSASSSFAPDMEWSPVSSTHLADTSSQQQQLSSHATDTSSQQQQQPSAGWAGPPGFEPHHVHAAVSPPQPPSSAVPWAGPPGFEPHSIPKKDAAAATKPSQRCSKVHLAQSGGSQKRRSIV</sequence>
<feature type="domain" description="RRM" evidence="6">
    <location>
        <begin position="305"/>
        <end position="383"/>
    </location>
</feature>
<evidence type="ECO:0000313" key="7">
    <source>
        <dbReference type="EnsemblPlants" id="AET2Gv21243700.5"/>
    </source>
</evidence>
<dbReference type="PROSITE" id="PS50102">
    <property type="entry name" value="RRM"/>
    <property type="match status" value="6"/>
</dbReference>
<dbReference type="Gramene" id="AET2Gv21243700.5">
    <property type="protein sequence ID" value="AET2Gv21243700.5"/>
    <property type="gene ID" value="AET2Gv21243700"/>
</dbReference>
<dbReference type="AlphaFoldDB" id="A0A453DHL0"/>
<evidence type="ECO:0000256" key="4">
    <source>
        <dbReference type="SAM" id="MobiDB-lite"/>
    </source>
</evidence>
<feature type="compositionally biased region" description="Polar residues" evidence="4">
    <location>
        <begin position="943"/>
        <end position="956"/>
    </location>
</feature>
<organism evidence="7 8">
    <name type="scientific">Aegilops tauschii subsp. strangulata</name>
    <name type="common">Goatgrass</name>
    <dbReference type="NCBI Taxonomy" id="200361"/>
    <lineage>
        <taxon>Eukaryota</taxon>
        <taxon>Viridiplantae</taxon>
        <taxon>Streptophyta</taxon>
        <taxon>Embryophyta</taxon>
        <taxon>Tracheophyta</taxon>
        <taxon>Spermatophyta</taxon>
        <taxon>Magnoliopsida</taxon>
        <taxon>Liliopsida</taxon>
        <taxon>Poales</taxon>
        <taxon>Poaceae</taxon>
        <taxon>BOP clade</taxon>
        <taxon>Pooideae</taxon>
        <taxon>Triticodae</taxon>
        <taxon>Triticeae</taxon>
        <taxon>Triticinae</taxon>
        <taxon>Aegilops</taxon>
    </lineage>
</organism>
<reference evidence="7" key="3">
    <citation type="journal article" date="2017" name="Nature">
        <title>Genome sequence of the progenitor of the wheat D genome Aegilops tauschii.</title>
        <authorList>
            <person name="Luo M.C."/>
            <person name="Gu Y.Q."/>
            <person name="Puiu D."/>
            <person name="Wang H."/>
            <person name="Twardziok S.O."/>
            <person name="Deal K.R."/>
            <person name="Huo N."/>
            <person name="Zhu T."/>
            <person name="Wang L."/>
            <person name="Wang Y."/>
            <person name="McGuire P.E."/>
            <person name="Liu S."/>
            <person name="Long H."/>
            <person name="Ramasamy R.K."/>
            <person name="Rodriguez J.C."/>
            <person name="Van S.L."/>
            <person name="Yuan L."/>
            <person name="Wang Z."/>
            <person name="Xia Z."/>
            <person name="Xiao L."/>
            <person name="Anderson O.D."/>
            <person name="Ouyang S."/>
            <person name="Liang Y."/>
            <person name="Zimin A.V."/>
            <person name="Pertea G."/>
            <person name="Qi P."/>
            <person name="Bennetzen J.L."/>
            <person name="Dai X."/>
            <person name="Dawson M.W."/>
            <person name="Muller H.G."/>
            <person name="Kugler K."/>
            <person name="Rivarola-Duarte L."/>
            <person name="Spannagl M."/>
            <person name="Mayer K.F.X."/>
            <person name="Lu F.H."/>
            <person name="Bevan M.W."/>
            <person name="Leroy P."/>
            <person name="Li P."/>
            <person name="You F.M."/>
            <person name="Sun Q."/>
            <person name="Liu Z."/>
            <person name="Lyons E."/>
            <person name="Wicker T."/>
            <person name="Salzberg S.L."/>
            <person name="Devos K.M."/>
            <person name="Dvorak J."/>
        </authorList>
    </citation>
    <scope>NUCLEOTIDE SEQUENCE [LARGE SCALE GENOMIC DNA]</scope>
    <source>
        <strain evidence="7">cv. AL8/78</strain>
    </source>
</reference>
<dbReference type="SMART" id="SM00361">
    <property type="entry name" value="RRM_1"/>
    <property type="match status" value="2"/>
</dbReference>
<keyword evidence="2 3" id="KW-0694">RNA-binding</keyword>
<evidence type="ECO:0000256" key="1">
    <source>
        <dbReference type="ARBA" id="ARBA00022737"/>
    </source>
</evidence>
<dbReference type="GO" id="GO:0003729">
    <property type="term" value="F:mRNA binding"/>
    <property type="evidence" value="ECO:0007669"/>
    <property type="project" value="TreeGrafter"/>
</dbReference>
<dbReference type="STRING" id="200361.A0A453DHL0"/>
<dbReference type="InterPro" id="IPR000504">
    <property type="entry name" value="RRM_dom"/>
</dbReference>
<dbReference type="InterPro" id="IPR012677">
    <property type="entry name" value="Nucleotide-bd_a/b_plait_sf"/>
</dbReference>
<dbReference type="CDD" id="cd00590">
    <property type="entry name" value="RRM_SF"/>
    <property type="match status" value="4"/>
</dbReference>
<feature type="compositionally biased region" description="Pro residues" evidence="4">
    <location>
        <begin position="1029"/>
        <end position="1045"/>
    </location>
</feature>
<feature type="compositionally biased region" description="Low complexity" evidence="4">
    <location>
        <begin position="1001"/>
        <end position="1016"/>
    </location>
</feature>
<proteinExistence type="predicted"/>
<reference evidence="7" key="4">
    <citation type="submission" date="2019-03" db="UniProtKB">
        <authorList>
            <consortium name="EnsemblPlants"/>
        </authorList>
    </citation>
    <scope>IDENTIFICATION</scope>
</reference>
<feature type="compositionally biased region" description="Low complexity" evidence="4">
    <location>
        <begin position="957"/>
        <end position="971"/>
    </location>
</feature>
<evidence type="ECO:0000256" key="2">
    <source>
        <dbReference type="ARBA" id="ARBA00022884"/>
    </source>
</evidence>
<dbReference type="InterPro" id="IPR003954">
    <property type="entry name" value="RRM_euk-type"/>
</dbReference>
<reference evidence="8" key="2">
    <citation type="journal article" date="2017" name="Nat. Plants">
        <title>The Aegilops tauschii genome reveals multiple impacts of transposons.</title>
        <authorList>
            <person name="Zhao G."/>
            <person name="Zou C."/>
            <person name="Li K."/>
            <person name="Wang K."/>
            <person name="Li T."/>
            <person name="Gao L."/>
            <person name="Zhang X."/>
            <person name="Wang H."/>
            <person name="Yang Z."/>
            <person name="Liu X."/>
            <person name="Jiang W."/>
            <person name="Mao L."/>
            <person name="Kong X."/>
            <person name="Jiao Y."/>
            <person name="Jia J."/>
        </authorList>
    </citation>
    <scope>NUCLEOTIDE SEQUENCE [LARGE SCALE GENOMIC DNA]</scope>
    <source>
        <strain evidence="8">cv. AL8/78</strain>
    </source>
</reference>
<reference evidence="8" key="1">
    <citation type="journal article" date="2014" name="Science">
        <title>Ancient hybridizations among the ancestral genomes of bread wheat.</title>
        <authorList>
            <consortium name="International Wheat Genome Sequencing Consortium,"/>
            <person name="Marcussen T."/>
            <person name="Sandve S.R."/>
            <person name="Heier L."/>
            <person name="Spannagl M."/>
            <person name="Pfeifer M."/>
            <person name="Jakobsen K.S."/>
            <person name="Wulff B.B."/>
            <person name="Steuernagel B."/>
            <person name="Mayer K.F."/>
            <person name="Olsen O.A."/>
        </authorList>
    </citation>
    <scope>NUCLEOTIDE SEQUENCE [LARGE SCALE GENOMIC DNA]</scope>
    <source>
        <strain evidence="8">cv. AL8/78</strain>
    </source>
</reference>
<keyword evidence="5" id="KW-0812">Transmembrane</keyword>
<feature type="domain" description="RRM" evidence="6">
    <location>
        <begin position="821"/>
        <end position="899"/>
    </location>
</feature>
<dbReference type="PRINTS" id="PR00961">
    <property type="entry name" value="HUDSXLRNA"/>
</dbReference>
<feature type="domain" description="RRM" evidence="6">
    <location>
        <begin position="690"/>
        <end position="760"/>
    </location>
</feature>
<dbReference type="InterPro" id="IPR035979">
    <property type="entry name" value="RBD_domain_sf"/>
</dbReference>
<dbReference type="InterPro" id="IPR002343">
    <property type="entry name" value="Hud_Sxl_RNA"/>
</dbReference>
<reference evidence="7" key="5">
    <citation type="journal article" date="2021" name="G3 (Bethesda)">
        <title>Aegilops tauschii genome assembly Aet v5.0 features greater sequence contiguity and improved annotation.</title>
        <authorList>
            <person name="Wang L."/>
            <person name="Zhu T."/>
            <person name="Rodriguez J.C."/>
            <person name="Deal K.R."/>
            <person name="Dubcovsky J."/>
            <person name="McGuire P.E."/>
            <person name="Lux T."/>
            <person name="Spannagl M."/>
            <person name="Mayer K.F.X."/>
            <person name="Baldrich P."/>
            <person name="Meyers B.C."/>
            <person name="Huo N."/>
            <person name="Gu Y.Q."/>
            <person name="Zhou H."/>
            <person name="Devos K.M."/>
            <person name="Bennetzen J.L."/>
            <person name="Unver T."/>
            <person name="Budak H."/>
            <person name="Gulick P.J."/>
            <person name="Galiba G."/>
            <person name="Kalapos B."/>
            <person name="Nelson D.R."/>
            <person name="Li P."/>
            <person name="You F.M."/>
            <person name="Luo M.C."/>
            <person name="Dvorak J."/>
        </authorList>
    </citation>
    <scope>NUCLEOTIDE SEQUENCE [LARGE SCALE GENOMIC DNA]</scope>
    <source>
        <strain evidence="7">cv. AL8/78</strain>
    </source>
</reference>
<dbReference type="PANTHER" id="PTHR48025">
    <property type="entry name" value="OS02G0815200 PROTEIN"/>
    <property type="match status" value="1"/>
</dbReference>
<dbReference type="PANTHER" id="PTHR48025:SF3">
    <property type="entry name" value="31 KDA RIBONUCLEOPROTEIN, CHLOROPLASTIC-RELATED"/>
    <property type="match status" value="1"/>
</dbReference>
<dbReference type="GO" id="GO:1990904">
    <property type="term" value="C:ribonucleoprotein complex"/>
    <property type="evidence" value="ECO:0007669"/>
    <property type="project" value="InterPro"/>
</dbReference>
<dbReference type="SMART" id="SM00360">
    <property type="entry name" value="RRM"/>
    <property type="match status" value="6"/>
</dbReference>
<evidence type="ECO:0000313" key="8">
    <source>
        <dbReference type="Proteomes" id="UP000015105"/>
    </source>
</evidence>
<feature type="domain" description="RRM" evidence="6">
    <location>
        <begin position="411"/>
        <end position="489"/>
    </location>
</feature>
<accession>A0A453DHL0</accession>
<keyword evidence="8" id="KW-1185">Reference proteome</keyword>
<dbReference type="SUPFAM" id="SSF54928">
    <property type="entry name" value="RNA-binding domain, RBD"/>
    <property type="match status" value="4"/>
</dbReference>
<dbReference type="Pfam" id="PF00076">
    <property type="entry name" value="RRM_1"/>
    <property type="match status" value="6"/>
</dbReference>
<keyword evidence="5" id="KW-0472">Membrane</keyword>
<feature type="domain" description="RRM" evidence="6">
    <location>
        <begin position="501"/>
        <end position="573"/>
    </location>
</feature>
<evidence type="ECO:0000256" key="5">
    <source>
        <dbReference type="SAM" id="Phobius"/>
    </source>
</evidence>
<protein>
    <recommendedName>
        <fullName evidence="6">RRM domain-containing protein</fullName>
    </recommendedName>
</protein>
<dbReference type="EnsemblPlants" id="AET2Gv21243700.5">
    <property type="protein sequence ID" value="AET2Gv21243700.5"/>
    <property type="gene ID" value="AET2Gv21243700"/>
</dbReference>
<feature type="region of interest" description="Disordered" evidence="4">
    <location>
        <begin position="83"/>
        <end position="148"/>
    </location>
</feature>
<dbReference type="InterPro" id="IPR050502">
    <property type="entry name" value="Euk_RNA-bind_prot"/>
</dbReference>
<dbReference type="Proteomes" id="UP000015105">
    <property type="component" value="Chromosome 2D"/>
</dbReference>
<evidence type="ECO:0000259" key="6">
    <source>
        <dbReference type="PROSITE" id="PS50102"/>
    </source>
</evidence>